<name>A0A1F6D8Y6_9BACT</name>
<feature type="transmembrane region" description="Helical" evidence="1">
    <location>
        <begin position="79"/>
        <end position="103"/>
    </location>
</feature>
<feature type="transmembrane region" description="Helical" evidence="1">
    <location>
        <begin position="168"/>
        <end position="190"/>
    </location>
</feature>
<organism evidence="3 4">
    <name type="scientific">Candidatus Kaiserbacteria bacterium RIFCSPHIGHO2_01_FULL_55_17</name>
    <dbReference type="NCBI Taxonomy" id="1798484"/>
    <lineage>
        <taxon>Bacteria</taxon>
        <taxon>Candidatus Kaiseribacteriota</taxon>
    </lineage>
</organism>
<feature type="transmembrane region" description="Helical" evidence="1">
    <location>
        <begin position="109"/>
        <end position="128"/>
    </location>
</feature>
<reference evidence="3 4" key="1">
    <citation type="journal article" date="2016" name="Nat. Commun.">
        <title>Thousands of microbial genomes shed light on interconnected biogeochemical processes in an aquifer system.</title>
        <authorList>
            <person name="Anantharaman K."/>
            <person name="Brown C.T."/>
            <person name="Hug L.A."/>
            <person name="Sharon I."/>
            <person name="Castelle C.J."/>
            <person name="Probst A.J."/>
            <person name="Thomas B.C."/>
            <person name="Singh A."/>
            <person name="Wilkins M.J."/>
            <person name="Karaoz U."/>
            <person name="Brodie E.L."/>
            <person name="Williams K.H."/>
            <person name="Hubbard S.S."/>
            <person name="Banfield J.F."/>
        </authorList>
    </citation>
    <scope>NUCLEOTIDE SEQUENCE [LARGE SCALE GENOMIC DNA]</scope>
</reference>
<dbReference type="Proteomes" id="UP000177958">
    <property type="component" value="Unassembled WGS sequence"/>
</dbReference>
<proteinExistence type="predicted"/>
<comment type="caution">
    <text evidence="3">The sequence shown here is derived from an EMBL/GenBank/DDBJ whole genome shotgun (WGS) entry which is preliminary data.</text>
</comment>
<keyword evidence="1" id="KW-1133">Transmembrane helix</keyword>
<feature type="transmembrane region" description="Helical" evidence="1">
    <location>
        <begin position="20"/>
        <end position="41"/>
    </location>
</feature>
<gene>
    <name evidence="3" type="ORF">A2853_03205</name>
</gene>
<keyword evidence="1" id="KW-0812">Transmembrane</keyword>
<evidence type="ECO:0000313" key="4">
    <source>
        <dbReference type="Proteomes" id="UP000177958"/>
    </source>
</evidence>
<feature type="transmembrane region" description="Helical" evidence="1">
    <location>
        <begin position="140"/>
        <end position="162"/>
    </location>
</feature>
<evidence type="ECO:0000259" key="2">
    <source>
        <dbReference type="Pfam" id="PF11141"/>
    </source>
</evidence>
<evidence type="ECO:0000313" key="3">
    <source>
        <dbReference type="EMBL" id="OGG57913.1"/>
    </source>
</evidence>
<accession>A0A1F6D8Y6</accession>
<protein>
    <recommendedName>
        <fullName evidence="2">DUF2914 domain-containing protein</fullName>
    </recommendedName>
</protein>
<evidence type="ECO:0000256" key="1">
    <source>
        <dbReference type="SAM" id="Phobius"/>
    </source>
</evidence>
<dbReference type="Pfam" id="PF11141">
    <property type="entry name" value="DUF2914"/>
    <property type="match status" value="1"/>
</dbReference>
<dbReference type="EMBL" id="MFKX01000008">
    <property type="protein sequence ID" value="OGG57913.1"/>
    <property type="molecule type" value="Genomic_DNA"/>
</dbReference>
<dbReference type="AlphaFoldDB" id="A0A1F6D8Y6"/>
<keyword evidence="1" id="KW-0472">Membrane</keyword>
<feature type="domain" description="DUF2914" evidence="2">
    <location>
        <begin position="288"/>
        <end position="353"/>
    </location>
</feature>
<dbReference type="InterPro" id="IPR022606">
    <property type="entry name" value="DUF2914"/>
</dbReference>
<sequence>MVRPRLPKLPKSIEEAAEWYMRYISPLSLVAAFFVDTFFLIRRVDQWTTSLVLFFYLALAATIVIVISLIQTGRLRQPWLLKITPMLPVVAQYAFGGLFIAFLSLYSRSAAFTLSWIFVVVLVVLLIANERFVRFYLRFSFQMSILFTVLFSFLIFYIPVLFGIIGPYIFLASGATSLVVIAGFLYLQFYLTPELVRAEFMLIARSIAAIFVVFNILYFTGAIPPLPLALKEAGVYHDVVRRDNGYRLLGETERWYASLFPQSAIFHRAAGESAYVFTAIFAPAGLSTTIVHEWQRYDESARAWVTEETVPFFIIGGREAGYRGYSVKNDTMPGRWRVNVITEFGQVIGRVQFLIEDVESPVPLEITVQ</sequence>
<feature type="transmembrane region" description="Helical" evidence="1">
    <location>
        <begin position="202"/>
        <end position="221"/>
    </location>
</feature>
<feature type="transmembrane region" description="Helical" evidence="1">
    <location>
        <begin position="47"/>
        <end position="67"/>
    </location>
</feature>